<dbReference type="InterPro" id="IPR010982">
    <property type="entry name" value="Lambda_DNA-bd_dom_sf"/>
</dbReference>
<protein>
    <submittedName>
        <fullName evidence="6">Phage repressor protein C with HTH and peptisase S24 domain</fullName>
    </submittedName>
    <submittedName>
        <fullName evidence="5">Uncharacterized HTH-type transcriptional regulator HI_1476</fullName>
    </submittedName>
</protein>
<evidence type="ECO:0000256" key="3">
    <source>
        <dbReference type="ARBA" id="ARBA00023163"/>
    </source>
</evidence>
<dbReference type="PROSITE" id="PS50943">
    <property type="entry name" value="HTH_CROC1"/>
    <property type="match status" value="1"/>
</dbReference>
<dbReference type="PANTHER" id="PTHR40661">
    <property type="match status" value="1"/>
</dbReference>
<dbReference type="EMBL" id="SMBT01000025">
    <property type="protein sequence ID" value="TCU81235.1"/>
    <property type="molecule type" value="Genomic_DNA"/>
</dbReference>
<evidence type="ECO:0000256" key="2">
    <source>
        <dbReference type="ARBA" id="ARBA00023125"/>
    </source>
</evidence>
<keyword evidence="8" id="KW-1185">Reference proteome</keyword>
<dbReference type="Pfam" id="PF00717">
    <property type="entry name" value="Peptidase_S24"/>
    <property type="match status" value="1"/>
</dbReference>
<dbReference type="RefSeq" id="WP_115227931.1">
    <property type="nucleotide sequence ID" value="NZ_CAWOLO010000025.1"/>
</dbReference>
<dbReference type="PANTHER" id="PTHR40661:SF3">
    <property type="entry name" value="FELS-1 PROPHAGE TRANSCRIPTIONAL REGULATOR"/>
    <property type="match status" value="1"/>
</dbReference>
<evidence type="ECO:0000313" key="6">
    <source>
        <dbReference type="EMBL" id="TCU81235.1"/>
    </source>
</evidence>
<dbReference type="AlphaFoldDB" id="A0A377QCZ4"/>
<keyword evidence="1" id="KW-0805">Transcription regulation</keyword>
<keyword evidence="3" id="KW-0804">Transcription</keyword>
<dbReference type="Gene3D" id="1.10.260.40">
    <property type="entry name" value="lambda repressor-like DNA-binding domains"/>
    <property type="match status" value="1"/>
</dbReference>
<dbReference type="SUPFAM" id="SSF47413">
    <property type="entry name" value="lambda repressor-like DNA-binding domains"/>
    <property type="match status" value="1"/>
</dbReference>
<evidence type="ECO:0000256" key="1">
    <source>
        <dbReference type="ARBA" id="ARBA00023015"/>
    </source>
</evidence>
<dbReference type="EMBL" id="UGHR01000001">
    <property type="protein sequence ID" value="STQ91751.1"/>
    <property type="molecule type" value="Genomic_DNA"/>
</dbReference>
<dbReference type="InterPro" id="IPR039418">
    <property type="entry name" value="LexA-like"/>
</dbReference>
<dbReference type="Proteomes" id="UP000255108">
    <property type="component" value="Unassembled WGS sequence"/>
</dbReference>
<sequence length="223" mass="25039">MDLKLALSLWMREKNLDQTELGRIADVPQPTINRILLGVTGSPRGDTLSKIAKAMDISIDQLMLGPNQQKTVNPQPQAPSEEDYALIPQYSSSADCGAGLFNDHVEIKGGMAFKRDWMARLNLKEENLSVIYAQGQSMEPTIREGSVLLLDKSQRKLESGKVYALLHDGDFRVKRLFKNYSHQWIVRSDNGDKTLYPDETVATSDDAERFMIVGRIVWQGGEL</sequence>
<evidence type="ECO:0000259" key="4">
    <source>
        <dbReference type="PROSITE" id="PS50943"/>
    </source>
</evidence>
<dbReference type="Pfam" id="PF01381">
    <property type="entry name" value="HTH_3"/>
    <property type="match status" value="1"/>
</dbReference>
<dbReference type="CDD" id="cd00093">
    <property type="entry name" value="HTH_XRE"/>
    <property type="match status" value="1"/>
</dbReference>
<dbReference type="OrthoDB" id="9791537at2"/>
<dbReference type="SMART" id="SM00530">
    <property type="entry name" value="HTH_XRE"/>
    <property type="match status" value="1"/>
</dbReference>
<organism evidence="5 7">
    <name type="scientific">Iodobacter fluviatilis</name>
    <dbReference type="NCBI Taxonomy" id="537"/>
    <lineage>
        <taxon>Bacteria</taxon>
        <taxon>Pseudomonadati</taxon>
        <taxon>Pseudomonadota</taxon>
        <taxon>Betaproteobacteria</taxon>
        <taxon>Neisseriales</taxon>
        <taxon>Chitinibacteraceae</taxon>
        <taxon>Iodobacter</taxon>
    </lineage>
</organism>
<dbReference type="InterPro" id="IPR036286">
    <property type="entry name" value="LexA/Signal_pep-like_sf"/>
</dbReference>
<reference evidence="6 8" key="2">
    <citation type="submission" date="2019-03" db="EMBL/GenBank/DDBJ databases">
        <title>Genomic Encyclopedia of Type Strains, Phase IV (KMG-IV): sequencing the most valuable type-strain genomes for metagenomic binning, comparative biology and taxonomic classification.</title>
        <authorList>
            <person name="Goeker M."/>
        </authorList>
    </citation>
    <scope>NUCLEOTIDE SEQUENCE [LARGE SCALE GENOMIC DNA]</scope>
    <source>
        <strain evidence="6 8">DSM 3764</strain>
    </source>
</reference>
<dbReference type="Proteomes" id="UP000295794">
    <property type="component" value="Unassembled WGS sequence"/>
</dbReference>
<feature type="domain" description="HTH cro/C1-type" evidence="4">
    <location>
        <begin position="7"/>
        <end position="62"/>
    </location>
</feature>
<name>A0A377QCZ4_9NEIS</name>
<dbReference type="InterPro" id="IPR015927">
    <property type="entry name" value="Peptidase_S24_S26A/B/C"/>
</dbReference>
<evidence type="ECO:0000313" key="8">
    <source>
        <dbReference type="Proteomes" id="UP000295794"/>
    </source>
</evidence>
<dbReference type="InterPro" id="IPR001387">
    <property type="entry name" value="Cro/C1-type_HTH"/>
</dbReference>
<accession>A0A377QCZ4</accession>
<reference evidence="5 7" key="1">
    <citation type="submission" date="2018-06" db="EMBL/GenBank/DDBJ databases">
        <authorList>
            <consortium name="Pathogen Informatics"/>
            <person name="Doyle S."/>
        </authorList>
    </citation>
    <scope>NUCLEOTIDE SEQUENCE [LARGE SCALE GENOMIC DNA]</scope>
    <source>
        <strain evidence="5 7">NCTC11159</strain>
    </source>
</reference>
<evidence type="ECO:0000313" key="5">
    <source>
        <dbReference type="EMBL" id="STQ91751.1"/>
    </source>
</evidence>
<dbReference type="CDD" id="cd06529">
    <property type="entry name" value="S24_LexA-like"/>
    <property type="match status" value="1"/>
</dbReference>
<evidence type="ECO:0000313" key="7">
    <source>
        <dbReference type="Proteomes" id="UP000255108"/>
    </source>
</evidence>
<keyword evidence="2" id="KW-0238">DNA-binding</keyword>
<dbReference type="Gene3D" id="2.10.109.10">
    <property type="entry name" value="Umud Fragment, subunit A"/>
    <property type="match status" value="1"/>
</dbReference>
<gene>
    <name evidence="6" type="ORF">EV682_12538</name>
    <name evidence="5" type="ORF">NCTC11159_02828</name>
</gene>
<dbReference type="SUPFAM" id="SSF51306">
    <property type="entry name" value="LexA/Signal peptidase"/>
    <property type="match status" value="1"/>
</dbReference>
<dbReference type="GO" id="GO:0003677">
    <property type="term" value="F:DNA binding"/>
    <property type="evidence" value="ECO:0007669"/>
    <property type="project" value="UniProtKB-KW"/>
</dbReference>
<proteinExistence type="predicted"/>